<dbReference type="PANTHER" id="PTHR48032">
    <property type="entry name" value="RNA-BINDING PROTEIN MUSASHI HOMOLOG RBP6"/>
    <property type="match status" value="1"/>
</dbReference>
<evidence type="ECO:0000313" key="5">
    <source>
        <dbReference type="EnsemblPlants" id="HORVU.MOREX.r3.5HG0513380.1"/>
    </source>
</evidence>
<feature type="domain" description="RRM" evidence="4">
    <location>
        <begin position="136"/>
        <end position="215"/>
    </location>
</feature>
<reference evidence="5" key="3">
    <citation type="submission" date="2022-01" db="UniProtKB">
        <authorList>
            <consortium name="EnsemblPlants"/>
        </authorList>
    </citation>
    <scope>IDENTIFICATION</scope>
    <source>
        <strain evidence="5">subsp. vulgare</strain>
    </source>
</reference>
<dbReference type="RefSeq" id="XP_044984996.1">
    <property type="nucleotide sequence ID" value="XM_045129061.1"/>
</dbReference>
<reference evidence="5" key="2">
    <citation type="submission" date="2020-10" db="EMBL/GenBank/DDBJ databases">
        <authorList>
            <person name="Scholz U."/>
            <person name="Mascher M."/>
            <person name="Fiebig A."/>
        </authorList>
    </citation>
    <scope>NUCLEOTIDE SEQUENCE [LARGE SCALE GENOMIC DNA]</scope>
    <source>
        <strain evidence="5">cv. Morex</strain>
    </source>
</reference>
<name>A0A8I6YCN3_HORVV</name>
<dbReference type="Pfam" id="PF00076">
    <property type="entry name" value="RRM_1"/>
    <property type="match status" value="2"/>
</dbReference>
<organism evidence="5 6">
    <name type="scientific">Hordeum vulgare subsp. vulgare</name>
    <name type="common">Domesticated barley</name>
    <dbReference type="NCBI Taxonomy" id="112509"/>
    <lineage>
        <taxon>Eukaryota</taxon>
        <taxon>Viridiplantae</taxon>
        <taxon>Streptophyta</taxon>
        <taxon>Embryophyta</taxon>
        <taxon>Tracheophyta</taxon>
        <taxon>Spermatophyta</taxon>
        <taxon>Magnoliopsida</taxon>
        <taxon>Liliopsida</taxon>
        <taxon>Poales</taxon>
        <taxon>Poaceae</taxon>
        <taxon>BOP clade</taxon>
        <taxon>Pooideae</taxon>
        <taxon>Triticodae</taxon>
        <taxon>Triticeae</taxon>
        <taxon>Hordeinae</taxon>
        <taxon>Hordeum</taxon>
    </lineage>
</organism>
<dbReference type="InterPro" id="IPR000504">
    <property type="entry name" value="RRM_dom"/>
</dbReference>
<dbReference type="Proteomes" id="UP000011116">
    <property type="component" value="Chromosome 5H"/>
</dbReference>
<keyword evidence="1" id="KW-0677">Repeat</keyword>
<dbReference type="GO" id="GO:0003729">
    <property type="term" value="F:mRNA binding"/>
    <property type="evidence" value="ECO:0000318"/>
    <property type="project" value="GO_Central"/>
</dbReference>
<keyword evidence="2 3" id="KW-0694">RNA-binding</keyword>
<dbReference type="AlphaFoldDB" id="A0A8I6YCN3"/>
<dbReference type="PROSITE" id="PS50102">
    <property type="entry name" value="RRM"/>
    <property type="match status" value="2"/>
</dbReference>
<dbReference type="EnsemblPlants" id="HORVU.MOREX.r3.5HG0513380.1">
    <property type="protein sequence ID" value="HORVU.MOREX.r3.5HG0513380.1"/>
    <property type="gene ID" value="HORVU.MOREX.r3.5HG0513380"/>
</dbReference>
<evidence type="ECO:0000256" key="1">
    <source>
        <dbReference type="ARBA" id="ARBA00022737"/>
    </source>
</evidence>
<reference evidence="6" key="1">
    <citation type="journal article" date="2012" name="Nature">
        <title>A physical, genetic and functional sequence assembly of the barley genome.</title>
        <authorList>
            <consortium name="The International Barley Genome Sequencing Consortium"/>
            <person name="Mayer K.F."/>
            <person name="Waugh R."/>
            <person name="Brown J.W."/>
            <person name="Schulman A."/>
            <person name="Langridge P."/>
            <person name="Platzer M."/>
            <person name="Fincher G.B."/>
            <person name="Muehlbauer G.J."/>
            <person name="Sato K."/>
            <person name="Close T.J."/>
            <person name="Wise R.P."/>
            <person name="Stein N."/>
        </authorList>
    </citation>
    <scope>NUCLEOTIDE SEQUENCE [LARGE SCALE GENOMIC DNA]</scope>
    <source>
        <strain evidence="6">cv. Morex</strain>
    </source>
</reference>
<dbReference type="OrthoDB" id="1875751at2759"/>
<dbReference type="GO" id="GO:0005739">
    <property type="term" value="C:mitochondrion"/>
    <property type="evidence" value="ECO:0000318"/>
    <property type="project" value="GO_Central"/>
</dbReference>
<dbReference type="InterPro" id="IPR035979">
    <property type="entry name" value="RBD_domain_sf"/>
</dbReference>
<evidence type="ECO:0000313" key="6">
    <source>
        <dbReference type="Proteomes" id="UP000011116"/>
    </source>
</evidence>
<evidence type="ECO:0000256" key="3">
    <source>
        <dbReference type="PROSITE-ProRule" id="PRU00176"/>
    </source>
</evidence>
<gene>
    <name evidence="5" type="primary">LOC123452411</name>
</gene>
<dbReference type="Gramene" id="HORVU.MOREX.r3.5HG0513380.1">
    <property type="protein sequence ID" value="HORVU.MOREX.r3.5HG0513380.1"/>
    <property type="gene ID" value="HORVU.MOREX.r3.5HG0513380"/>
</dbReference>
<dbReference type="Gramene" id="HORVU.MOREX.r2.5HG0426560.1">
    <property type="protein sequence ID" value="HORVU.MOREX.r2.5HG0426560.1"/>
    <property type="gene ID" value="HORVU.MOREX.r2.5HG0426560"/>
</dbReference>
<dbReference type="GeneID" id="123452411"/>
<dbReference type="PANTHER" id="PTHR48032:SF12">
    <property type="entry name" value="RRM DOMAIN-CONTAINING PROTEIN"/>
    <property type="match status" value="1"/>
</dbReference>
<evidence type="ECO:0000259" key="4">
    <source>
        <dbReference type="PROSITE" id="PS50102"/>
    </source>
</evidence>
<dbReference type="KEGG" id="hvg:123452411"/>
<accession>A0A8I6YCN3</accession>
<dbReference type="Gene3D" id="3.30.70.330">
    <property type="match status" value="2"/>
</dbReference>
<protein>
    <recommendedName>
        <fullName evidence="4">RRM domain-containing protein</fullName>
    </recommendedName>
</protein>
<feature type="domain" description="RRM" evidence="4">
    <location>
        <begin position="6"/>
        <end position="86"/>
    </location>
</feature>
<sequence>MALETRKLYVGGLPPSAQQDELKDHFSRYGDVLCVRVVRDWETGQGRGFAFVEFADEEGARAALQEKEKANHVFGDRTVDVKRARTRPMRYQNEQPFYQRPSHQSPMQSPIHNQWYTQSSSNNSYAGNGHRSNDAKKVFVGGLRGNITKEHLQSYFEKFGNITDVVVIREGGTQRSRGFGFITFDSDEAMSKVLESKYHDLNGTKVETKVAIPKDHSYYQERQQYSPMTWDGNYPPIGYTGVYPPHMQYIINNHYMMPVPQYMCSPSGEYGYIMNGGGPVVRQGPLYTGYVTPIGYGYGAQVVDAKSDSKMIQDITEEQVDLPSTNNISKQESLGIDDQATVTTL</sequence>
<dbReference type="InterPro" id="IPR012677">
    <property type="entry name" value="Nucleotide-bd_a/b_plait_sf"/>
</dbReference>
<evidence type="ECO:0000256" key="2">
    <source>
        <dbReference type="ARBA" id="ARBA00022884"/>
    </source>
</evidence>
<dbReference type="SMR" id="A0A8I6YCN3"/>
<keyword evidence="6" id="KW-1185">Reference proteome</keyword>
<dbReference type="SMART" id="SM00360">
    <property type="entry name" value="RRM"/>
    <property type="match status" value="2"/>
</dbReference>
<proteinExistence type="predicted"/>
<dbReference type="SUPFAM" id="SSF54928">
    <property type="entry name" value="RNA-binding domain, RBD"/>
    <property type="match status" value="2"/>
</dbReference>